<dbReference type="AlphaFoldDB" id="A0A8H8A0K8"/>
<dbReference type="PANTHER" id="PTHR24068">
    <property type="entry name" value="UBIQUITIN-CONJUGATING ENZYME E2"/>
    <property type="match status" value="1"/>
</dbReference>
<dbReference type="GO" id="GO:0016740">
    <property type="term" value="F:transferase activity"/>
    <property type="evidence" value="ECO:0007669"/>
    <property type="project" value="UniProtKB-KW"/>
</dbReference>
<dbReference type="Proteomes" id="UP000673691">
    <property type="component" value="Unassembled WGS sequence"/>
</dbReference>
<evidence type="ECO:0000256" key="3">
    <source>
        <dbReference type="PROSITE-ProRule" id="PRU10133"/>
    </source>
</evidence>
<protein>
    <submittedName>
        <fullName evidence="6">Ubiquitin-conjugating enzyme/RWD-like protein</fullName>
    </submittedName>
</protein>
<keyword evidence="4" id="KW-0067">ATP-binding</keyword>
<evidence type="ECO:0000313" key="6">
    <source>
        <dbReference type="EMBL" id="KAG5462775.1"/>
    </source>
</evidence>
<dbReference type="InterPro" id="IPR023313">
    <property type="entry name" value="UBQ-conjugating_AS"/>
</dbReference>
<accession>A0A8H8A0K8</accession>
<evidence type="ECO:0000256" key="4">
    <source>
        <dbReference type="RuleBase" id="RU362109"/>
    </source>
</evidence>
<sequence>MLTDVCYLARVVRSQVQFRTRIYHCNINSEGNICLNILKDNWSPALTISKVLLSISALLSDPNPGEFGPPIPGGTGPLRVVAAVIGAAASVGR</sequence>
<dbReference type="PROSITE" id="PS50127">
    <property type="entry name" value="UBC_2"/>
    <property type="match status" value="1"/>
</dbReference>
<keyword evidence="4" id="KW-0547">Nucleotide-binding</keyword>
<dbReference type="InterPro" id="IPR000608">
    <property type="entry name" value="UBC"/>
</dbReference>
<feature type="active site" description="Glycyl thioester intermediate" evidence="3">
    <location>
        <position position="34"/>
    </location>
</feature>
<dbReference type="GO" id="GO:0005524">
    <property type="term" value="F:ATP binding"/>
    <property type="evidence" value="ECO:0007669"/>
    <property type="project" value="UniProtKB-UniRule"/>
</dbReference>
<dbReference type="Gene3D" id="3.10.110.10">
    <property type="entry name" value="Ubiquitin Conjugating Enzyme"/>
    <property type="match status" value="1"/>
</dbReference>
<comment type="caution">
    <text evidence="6">The sequence shown here is derived from an EMBL/GenBank/DDBJ whole genome shotgun (WGS) entry which is preliminary data.</text>
</comment>
<dbReference type="SUPFAM" id="SSF54495">
    <property type="entry name" value="UBC-like"/>
    <property type="match status" value="1"/>
</dbReference>
<dbReference type="EMBL" id="JAEFCI010001629">
    <property type="protein sequence ID" value="KAG5462775.1"/>
    <property type="molecule type" value="Genomic_DNA"/>
</dbReference>
<evidence type="ECO:0000259" key="5">
    <source>
        <dbReference type="PROSITE" id="PS50127"/>
    </source>
</evidence>
<keyword evidence="2 4" id="KW-0833">Ubl conjugation pathway</keyword>
<organism evidence="6 7">
    <name type="scientific">Olpidium bornovanus</name>
    <dbReference type="NCBI Taxonomy" id="278681"/>
    <lineage>
        <taxon>Eukaryota</taxon>
        <taxon>Fungi</taxon>
        <taxon>Fungi incertae sedis</taxon>
        <taxon>Olpidiomycota</taxon>
        <taxon>Olpidiomycotina</taxon>
        <taxon>Olpidiomycetes</taxon>
        <taxon>Olpidiales</taxon>
        <taxon>Olpidiaceae</taxon>
        <taxon>Olpidium</taxon>
    </lineage>
</organism>
<dbReference type="InterPro" id="IPR016135">
    <property type="entry name" value="UBQ-conjugating_enzyme/RWD"/>
</dbReference>
<name>A0A8H8A0K8_9FUNG</name>
<keyword evidence="1" id="KW-0808">Transferase</keyword>
<comment type="similarity">
    <text evidence="4">Belongs to the ubiquitin-conjugating enzyme family.</text>
</comment>
<feature type="domain" description="UBC core" evidence="5">
    <location>
        <begin position="1"/>
        <end position="93"/>
    </location>
</feature>
<evidence type="ECO:0000256" key="2">
    <source>
        <dbReference type="ARBA" id="ARBA00022786"/>
    </source>
</evidence>
<keyword evidence="7" id="KW-1185">Reference proteome</keyword>
<gene>
    <name evidence="6" type="ORF">BJ554DRAFT_3590</name>
</gene>
<evidence type="ECO:0000313" key="7">
    <source>
        <dbReference type="Proteomes" id="UP000673691"/>
    </source>
</evidence>
<evidence type="ECO:0000256" key="1">
    <source>
        <dbReference type="ARBA" id="ARBA00022679"/>
    </source>
</evidence>
<dbReference type="PROSITE" id="PS00183">
    <property type="entry name" value="UBC_1"/>
    <property type="match status" value="1"/>
</dbReference>
<dbReference type="Pfam" id="PF00179">
    <property type="entry name" value="UQ_con"/>
    <property type="match status" value="1"/>
</dbReference>
<reference evidence="6 7" key="1">
    <citation type="journal article" name="Sci. Rep.">
        <title>Genome-scale phylogenetic analyses confirm Olpidium as the closest living zoosporic fungus to the non-flagellated, terrestrial fungi.</title>
        <authorList>
            <person name="Chang Y."/>
            <person name="Rochon D."/>
            <person name="Sekimoto S."/>
            <person name="Wang Y."/>
            <person name="Chovatia M."/>
            <person name="Sandor L."/>
            <person name="Salamov A."/>
            <person name="Grigoriev I.V."/>
            <person name="Stajich J.E."/>
            <person name="Spatafora J.W."/>
        </authorList>
    </citation>
    <scope>NUCLEOTIDE SEQUENCE [LARGE SCALE GENOMIC DNA]</scope>
    <source>
        <strain evidence="6">S191</strain>
    </source>
</reference>
<proteinExistence type="inferred from homology"/>
<dbReference type="OrthoDB" id="7851174at2759"/>